<proteinExistence type="predicted"/>
<dbReference type="RefSeq" id="WP_377495942.1">
    <property type="nucleotide sequence ID" value="NZ_JBHMDO010000026.1"/>
</dbReference>
<gene>
    <name evidence="1" type="ORF">ACFFSY_16510</name>
</gene>
<accession>A0ABV5KQM8</accession>
<organism evidence="1 2">
    <name type="scientific">Paenibacillus aurantiacus</name>
    <dbReference type="NCBI Taxonomy" id="1936118"/>
    <lineage>
        <taxon>Bacteria</taxon>
        <taxon>Bacillati</taxon>
        <taxon>Bacillota</taxon>
        <taxon>Bacilli</taxon>
        <taxon>Bacillales</taxon>
        <taxon>Paenibacillaceae</taxon>
        <taxon>Paenibacillus</taxon>
    </lineage>
</organism>
<dbReference type="Proteomes" id="UP001589747">
    <property type="component" value="Unassembled WGS sequence"/>
</dbReference>
<dbReference type="InterPro" id="IPR026838">
    <property type="entry name" value="YheC/D"/>
</dbReference>
<evidence type="ECO:0000313" key="1">
    <source>
        <dbReference type="EMBL" id="MFB9327534.1"/>
    </source>
</evidence>
<dbReference type="Gene3D" id="3.30.470.20">
    <property type="entry name" value="ATP-grasp fold, B domain"/>
    <property type="match status" value="1"/>
</dbReference>
<evidence type="ECO:0000313" key="2">
    <source>
        <dbReference type="Proteomes" id="UP001589747"/>
    </source>
</evidence>
<comment type="caution">
    <text evidence="1">The sequence shown here is derived from an EMBL/GenBank/DDBJ whole genome shotgun (WGS) entry which is preliminary data.</text>
</comment>
<reference evidence="1 2" key="1">
    <citation type="submission" date="2024-09" db="EMBL/GenBank/DDBJ databases">
        <authorList>
            <person name="Sun Q."/>
            <person name="Mori K."/>
        </authorList>
    </citation>
    <scope>NUCLEOTIDE SEQUENCE [LARGE SCALE GENOMIC DNA]</scope>
    <source>
        <strain evidence="1 2">TISTR 2452</strain>
    </source>
</reference>
<protein>
    <submittedName>
        <fullName evidence="1">YheC/YheD family protein</fullName>
    </submittedName>
</protein>
<dbReference type="SUPFAM" id="SSF56059">
    <property type="entry name" value="Glutathione synthetase ATP-binding domain-like"/>
    <property type="match status" value="1"/>
</dbReference>
<name>A0ABV5KQM8_9BACL</name>
<dbReference type="EMBL" id="JBHMDO010000026">
    <property type="protein sequence ID" value="MFB9327534.1"/>
    <property type="molecule type" value="Genomic_DNA"/>
</dbReference>
<dbReference type="Pfam" id="PF14398">
    <property type="entry name" value="ATPgrasp_YheCD"/>
    <property type="match status" value="1"/>
</dbReference>
<keyword evidence="2" id="KW-1185">Reference proteome</keyword>
<sequence>MTRKTYNSATLRGKLRVCRYLSADDELRELVPRTVRFTRKGVLRMTERCTILYIKPDVGSLGMGIFKVSLHEGGCELLDTTRRKQSRRTFDSIEAAYGYMKAKSSGPMIVQAAIDLDTVEGSPYDLRVMVQRKPGGKWTCTGKFAKIGVKGKIVTNYAQGGRLVTLPELWRRKGLGEKEGIQRSELLESKALGIARLLSGKRAGMREMGVDFAFDRSGRLWVLEVNSNHPQFHPLRSIDRRAYYRMKRFAASYGRFSSK</sequence>